<proteinExistence type="predicted"/>
<dbReference type="Proteomes" id="UP001166286">
    <property type="component" value="Unassembled WGS sequence"/>
</dbReference>
<name>A0AA39V8M3_9LECA</name>
<gene>
    <name evidence="1" type="ORF">JMJ35_004091</name>
</gene>
<dbReference type="InterPro" id="IPR032675">
    <property type="entry name" value="LRR_dom_sf"/>
</dbReference>
<accession>A0AA39V8M3</accession>
<reference evidence="1" key="1">
    <citation type="submission" date="2023-03" db="EMBL/GenBank/DDBJ databases">
        <title>Complete genome of Cladonia borealis.</title>
        <authorList>
            <person name="Park H."/>
        </authorList>
    </citation>
    <scope>NUCLEOTIDE SEQUENCE</scope>
    <source>
        <strain evidence="1">ANT050790</strain>
    </source>
</reference>
<keyword evidence="2" id="KW-1185">Reference proteome</keyword>
<dbReference type="EMBL" id="JAFEKC020000008">
    <property type="protein sequence ID" value="KAK0513105.1"/>
    <property type="molecule type" value="Genomic_DNA"/>
</dbReference>
<evidence type="ECO:0000313" key="1">
    <source>
        <dbReference type="EMBL" id="KAK0513105.1"/>
    </source>
</evidence>
<protein>
    <submittedName>
        <fullName evidence="1">Uncharacterized protein</fullName>
    </submittedName>
</protein>
<evidence type="ECO:0000313" key="2">
    <source>
        <dbReference type="Proteomes" id="UP001166286"/>
    </source>
</evidence>
<dbReference type="AlphaFoldDB" id="A0AA39V8M3"/>
<dbReference type="Gene3D" id="3.80.10.10">
    <property type="entry name" value="Ribonuclease Inhibitor"/>
    <property type="match status" value="1"/>
</dbReference>
<sequence length="386" mass="43690">MEESFSRVRLNFDLWYCVCRQIYGIGTHKDLASLCLVSKQMKIAATPWLYRSIRLDFGSSCNRPQYLKSILGLHPKLVREVAVQGLDPTMDRTSVESLIEIIPSIPNLERFHWKASETVPDSLTGAVEAHPSVKQMVADSCIFVNGKDAIYVFDPALTLPLSRTAAKEAILELTPVRRTIDTRAKLDSFYFTSYCFPSGLEAVHHIDATRLNELTLDSCNNIGYLFNGLLYNISRIRLKRLVISRSQTQSSVGYIGREKIECFLMVYKGLENIAFSNLGQDRPSLAAILAQGRSLRVLKLYESRSTRTSETRNPAKFNEVEDVARIRKSCPHLEQLIIDQGCNCGRRRCCCKSSIRGDMHELDAIHKSFSILQIHHKGLQTRSTKV</sequence>
<comment type="caution">
    <text evidence="1">The sequence shown here is derived from an EMBL/GenBank/DDBJ whole genome shotgun (WGS) entry which is preliminary data.</text>
</comment>
<organism evidence="1 2">
    <name type="scientific">Cladonia borealis</name>
    <dbReference type="NCBI Taxonomy" id="184061"/>
    <lineage>
        <taxon>Eukaryota</taxon>
        <taxon>Fungi</taxon>
        <taxon>Dikarya</taxon>
        <taxon>Ascomycota</taxon>
        <taxon>Pezizomycotina</taxon>
        <taxon>Lecanoromycetes</taxon>
        <taxon>OSLEUM clade</taxon>
        <taxon>Lecanoromycetidae</taxon>
        <taxon>Lecanorales</taxon>
        <taxon>Lecanorineae</taxon>
        <taxon>Cladoniaceae</taxon>
        <taxon>Cladonia</taxon>
    </lineage>
</organism>